<evidence type="ECO:0000313" key="4">
    <source>
        <dbReference type="EMBL" id="ETR99078.1"/>
    </source>
</evidence>
<feature type="compositionally biased region" description="Pro residues" evidence="1">
    <location>
        <begin position="136"/>
        <end position="147"/>
    </location>
</feature>
<feature type="transmembrane region" description="Helical" evidence="2">
    <location>
        <begin position="220"/>
        <end position="241"/>
    </location>
</feature>
<gene>
    <name evidence="4" type="ORF">M419DRAFT_87228</name>
</gene>
<keyword evidence="2" id="KW-1133">Transmembrane helix</keyword>
<feature type="compositionally biased region" description="Polar residues" evidence="1">
    <location>
        <begin position="168"/>
        <end position="185"/>
    </location>
</feature>
<feature type="compositionally biased region" description="Low complexity" evidence="1">
    <location>
        <begin position="148"/>
        <end position="158"/>
    </location>
</feature>
<dbReference type="Proteomes" id="UP000024376">
    <property type="component" value="Unassembled WGS sequence"/>
</dbReference>
<name>A0A024S158_HYPJR</name>
<organism evidence="4 5">
    <name type="scientific">Hypocrea jecorina (strain ATCC 56765 / BCRC 32924 / NRRL 11460 / Rut C-30)</name>
    <name type="common">Trichoderma reesei</name>
    <dbReference type="NCBI Taxonomy" id="1344414"/>
    <lineage>
        <taxon>Eukaryota</taxon>
        <taxon>Fungi</taxon>
        <taxon>Dikarya</taxon>
        <taxon>Ascomycota</taxon>
        <taxon>Pezizomycotina</taxon>
        <taxon>Sordariomycetes</taxon>
        <taxon>Hypocreomycetidae</taxon>
        <taxon>Hypocreales</taxon>
        <taxon>Hypocreaceae</taxon>
        <taxon>Trichoderma</taxon>
    </lineage>
</organism>
<evidence type="ECO:0000313" key="5">
    <source>
        <dbReference type="Proteomes" id="UP000024376"/>
    </source>
</evidence>
<dbReference type="OrthoDB" id="3539644at2759"/>
<dbReference type="AlphaFoldDB" id="A0A024S158"/>
<evidence type="ECO:0000256" key="2">
    <source>
        <dbReference type="SAM" id="Phobius"/>
    </source>
</evidence>
<evidence type="ECO:0000259" key="3">
    <source>
        <dbReference type="Pfam" id="PF13349"/>
    </source>
</evidence>
<feature type="region of interest" description="Disordered" evidence="1">
    <location>
        <begin position="1"/>
        <end position="201"/>
    </location>
</feature>
<proteinExistence type="predicted"/>
<dbReference type="EMBL" id="KI911158">
    <property type="protein sequence ID" value="ETR99078.1"/>
    <property type="molecule type" value="Genomic_DNA"/>
</dbReference>
<evidence type="ECO:0000256" key="1">
    <source>
        <dbReference type="SAM" id="MobiDB-lite"/>
    </source>
</evidence>
<keyword evidence="2" id="KW-0812">Transmembrane</keyword>
<feature type="compositionally biased region" description="Pro residues" evidence="1">
    <location>
        <begin position="251"/>
        <end position="263"/>
    </location>
</feature>
<keyword evidence="2" id="KW-0472">Membrane</keyword>
<reference evidence="5" key="1">
    <citation type="journal article" date="2013" name="Ind. Biotechnol.">
        <title>Comparative genomics analysis of Trichoderma reesei strains.</title>
        <authorList>
            <person name="Koike H."/>
            <person name="Aerts A."/>
            <person name="LaButti K."/>
            <person name="Grigoriev I.V."/>
            <person name="Baker S.E."/>
        </authorList>
    </citation>
    <scope>NUCLEOTIDE SEQUENCE [LARGE SCALE GENOMIC DNA]</scope>
    <source>
        <strain evidence="5">ATCC 56765 / BCRC 32924 / NRRL 11460 / Rut C-30</strain>
    </source>
</reference>
<dbReference type="KEGG" id="trr:M419DRAFT_87228"/>
<feature type="domain" description="DUF4097" evidence="3">
    <location>
        <begin position="325"/>
        <end position="555"/>
    </location>
</feature>
<sequence length="731" mass="79275">MPAPYSDDLYSGDDNPWGEEQEHNDALSPTDGYFHASSSGLEEAATSSPSPPVRQQRQSASVPFVPNVMVEDPTLQEDRAAAKAREAEEERLINTSASSSSPPSSGHYHRRSIDEEISSFQPTGAAGPALNQYTIPRPPPSDAPPAYSPSASSPPLASGYQTFGPPQAGTQSETMGVPEESQTLLPRQPESMGGAVNGSREPLWQRLKDRISSSITRKKVRTALGVLLIISIIVALFGSTISVHSGKSPVKAPPSNNPPPNMSWPPRNSRDCLGEPFRSSKINEVISFGSNKKLSIIETMERDSGKRRGLQPRVYGEIILQPVDTSSTGNVELEIMTNDQNLHVGVEFDKREQRFKVTIPRLVEWSEPNWQPCVQIRITVFIPREAQLESVLVDSIHLDVTVKDGIILSSATDAQIKTVVGDVNTGRLSGDVAPYTLASRSIIIETVSGDVEGWFPLYDLLKIHTVSGDIKTDITPKPSSDKKPEQAVLNIDSISGDIKVTEPVGYGPDSKRDDKFPPRDYVVGISSASGDIQAELAFTSTAKFETVSGDQKLRLLPVFGSGSSEPFLSTDTKSGQITLTVAEPLWKNSAASIGHYDPLAPPTRDGDDEDHGEPWIIIHPDEQPRRLPSPPYMDLKPGMAVTGEDKRHGLVNLKSHHASVSGDFRLNYPSSWEGEFAMTTLSGSQDVRGDGLDYKRGKGIVKRIEGTKGDGKSSLTVDSMSGREVLVFGNV</sequence>
<protein>
    <recommendedName>
        <fullName evidence="3">DUF4097 domain-containing protein</fullName>
    </recommendedName>
</protein>
<feature type="region of interest" description="Disordered" evidence="1">
    <location>
        <begin position="244"/>
        <end position="270"/>
    </location>
</feature>
<feature type="compositionally biased region" description="Low complexity" evidence="1">
    <location>
        <begin position="96"/>
        <end position="105"/>
    </location>
</feature>
<dbReference type="InterPro" id="IPR025164">
    <property type="entry name" value="Toastrack_DUF4097"/>
</dbReference>
<accession>A0A024S158</accession>
<feature type="compositionally biased region" description="Basic and acidic residues" evidence="1">
    <location>
        <begin position="76"/>
        <end position="92"/>
    </location>
</feature>
<dbReference type="Pfam" id="PF13349">
    <property type="entry name" value="DUF4097"/>
    <property type="match status" value="1"/>
</dbReference>
<dbReference type="HOGENOM" id="CLU_019703_0_0_1"/>
<feature type="compositionally biased region" description="Polar residues" evidence="1">
    <location>
        <begin position="36"/>
        <end position="61"/>
    </location>
</feature>